<evidence type="ECO:0000256" key="1">
    <source>
        <dbReference type="ARBA" id="ARBA00004496"/>
    </source>
</evidence>
<evidence type="ECO:0000256" key="9">
    <source>
        <dbReference type="ARBA" id="ARBA00022960"/>
    </source>
</evidence>
<dbReference type="InterPro" id="IPR036565">
    <property type="entry name" value="Mur-like_cat_sf"/>
</dbReference>
<dbReference type="GO" id="GO:0051301">
    <property type="term" value="P:cell division"/>
    <property type="evidence" value="ECO:0007669"/>
    <property type="project" value="UniProtKB-KW"/>
</dbReference>
<gene>
    <name evidence="14" type="primary">murC</name>
    <name evidence="18" type="ORF">A2811_02760</name>
</gene>
<dbReference type="PANTHER" id="PTHR43445:SF3">
    <property type="entry name" value="UDP-N-ACETYLMURAMATE--L-ALANINE LIGASE"/>
    <property type="match status" value="1"/>
</dbReference>
<organism evidence="18 19">
    <name type="scientific">Candidatus Campbellbacteria bacterium RIFCSPHIGHO2_01_FULL_34_10</name>
    <dbReference type="NCBI Taxonomy" id="1797577"/>
    <lineage>
        <taxon>Bacteria</taxon>
        <taxon>Candidatus Campbelliibacteriota</taxon>
    </lineage>
</organism>
<protein>
    <recommendedName>
        <fullName evidence="3 14">UDP-N-acetylmuramate--L-alanine ligase</fullName>
        <ecNumber evidence="3 14">6.3.2.8</ecNumber>
    </recommendedName>
    <alternativeName>
        <fullName evidence="14">UDP-N-acetylmuramoyl-L-alanine synthetase</fullName>
    </alternativeName>
</protein>
<dbReference type="InterPro" id="IPR000713">
    <property type="entry name" value="Mur_ligase_N"/>
</dbReference>
<comment type="subcellular location">
    <subcellularLocation>
        <location evidence="1 14">Cytoplasm</location>
    </subcellularLocation>
</comment>
<comment type="similarity">
    <text evidence="14">Belongs to the MurCDEF family.</text>
</comment>
<keyword evidence="5 14" id="KW-0436">Ligase</keyword>
<dbReference type="GO" id="GO:0008763">
    <property type="term" value="F:UDP-N-acetylmuramate-L-alanine ligase activity"/>
    <property type="evidence" value="ECO:0007669"/>
    <property type="project" value="UniProtKB-UniRule"/>
</dbReference>
<feature type="domain" description="Mur ligase C-terminal" evidence="16">
    <location>
        <begin position="287"/>
        <end position="418"/>
    </location>
</feature>
<evidence type="ECO:0000256" key="13">
    <source>
        <dbReference type="ARBA" id="ARBA00047833"/>
    </source>
</evidence>
<dbReference type="GO" id="GO:0009252">
    <property type="term" value="P:peptidoglycan biosynthetic process"/>
    <property type="evidence" value="ECO:0007669"/>
    <property type="project" value="UniProtKB-UniRule"/>
</dbReference>
<dbReference type="Gene3D" id="3.40.50.720">
    <property type="entry name" value="NAD(P)-binding Rossmann-like Domain"/>
    <property type="match status" value="1"/>
</dbReference>
<name>A0A1F5EMG3_9BACT</name>
<dbReference type="Gene3D" id="3.90.190.20">
    <property type="entry name" value="Mur ligase, C-terminal domain"/>
    <property type="match status" value="1"/>
</dbReference>
<comment type="caution">
    <text evidence="18">The sequence shown here is derived from an EMBL/GenBank/DDBJ whole genome shotgun (WGS) entry which is preliminary data.</text>
</comment>
<feature type="binding site" evidence="14">
    <location>
        <begin position="114"/>
        <end position="120"/>
    </location>
    <ligand>
        <name>ATP</name>
        <dbReference type="ChEBI" id="CHEBI:30616"/>
    </ligand>
</feature>
<evidence type="ECO:0000256" key="6">
    <source>
        <dbReference type="ARBA" id="ARBA00022618"/>
    </source>
</evidence>
<dbReference type="GO" id="GO:0005524">
    <property type="term" value="F:ATP binding"/>
    <property type="evidence" value="ECO:0007669"/>
    <property type="project" value="UniProtKB-UniRule"/>
</dbReference>
<dbReference type="AlphaFoldDB" id="A0A1F5EMG3"/>
<keyword evidence="4 14" id="KW-0963">Cytoplasm</keyword>
<sequence length="433" mass="48651">MKFKNARKIHFIGIGGIGVSAMARMALKEGKKVTGSNLAESEITSELKKLGAVIKFHHDGENIEYGTDLVIFSPAVPKDNPELLKAKKIGIPAISYPRSLGDVSENKYTIAVSGTHGKTTTTAMLADVLRDSYFDPTVVVGSLLKKEKTNFIHGNSKYFVTEACEYKRSFLELKPNILVITNIDLDHLDYFKNIFDIQKAFKELIAKMDEKDYIVCDPNDKRVAPALVKAVSKVVDYTTQGAIGLNLKIPGEHNIKNAFACLAVANILGINHSDAIKSLNNFEGTWRRFELKGKTKKGALIYDDYAHNPTEVQVTLKGAREFFKDKKITVIFQPHLYSRTKIFLEDFAKSFNDVDRVIVLPIYAAREEEDKEINSKILASKIKKNNRETYYIEYEKMLNEFNSDIFGQEDVILTMGAGDVYKIGEKILGNNKK</sequence>
<evidence type="ECO:0000256" key="8">
    <source>
        <dbReference type="ARBA" id="ARBA00022840"/>
    </source>
</evidence>
<feature type="domain" description="Mur ligase N-terminal catalytic" evidence="15">
    <location>
        <begin position="8"/>
        <end position="108"/>
    </location>
</feature>
<dbReference type="Pfam" id="PF08245">
    <property type="entry name" value="Mur_ligase_M"/>
    <property type="match status" value="1"/>
</dbReference>
<evidence type="ECO:0000259" key="17">
    <source>
        <dbReference type="Pfam" id="PF08245"/>
    </source>
</evidence>
<dbReference type="InterPro" id="IPR005758">
    <property type="entry name" value="UDP-N-AcMur_Ala_ligase_MurC"/>
</dbReference>
<keyword evidence="9 14" id="KW-0133">Cell shape</keyword>
<dbReference type="HAMAP" id="MF_00046">
    <property type="entry name" value="MurC"/>
    <property type="match status" value="1"/>
</dbReference>
<evidence type="ECO:0000256" key="11">
    <source>
        <dbReference type="ARBA" id="ARBA00023306"/>
    </source>
</evidence>
<evidence type="ECO:0000313" key="18">
    <source>
        <dbReference type="EMBL" id="OGD68582.1"/>
    </source>
</evidence>
<feature type="domain" description="Mur ligase central" evidence="17">
    <location>
        <begin position="112"/>
        <end position="240"/>
    </location>
</feature>
<dbReference type="InterPro" id="IPR013221">
    <property type="entry name" value="Mur_ligase_cen"/>
</dbReference>
<dbReference type="Gene3D" id="3.40.1190.10">
    <property type="entry name" value="Mur-like, catalytic domain"/>
    <property type="match status" value="1"/>
</dbReference>
<dbReference type="SUPFAM" id="SSF53623">
    <property type="entry name" value="MurD-like peptide ligases, catalytic domain"/>
    <property type="match status" value="1"/>
</dbReference>
<evidence type="ECO:0000256" key="12">
    <source>
        <dbReference type="ARBA" id="ARBA00023316"/>
    </source>
</evidence>
<evidence type="ECO:0000256" key="2">
    <source>
        <dbReference type="ARBA" id="ARBA00004752"/>
    </source>
</evidence>
<evidence type="ECO:0000256" key="7">
    <source>
        <dbReference type="ARBA" id="ARBA00022741"/>
    </source>
</evidence>
<dbReference type="InterPro" id="IPR036615">
    <property type="entry name" value="Mur_ligase_C_dom_sf"/>
</dbReference>
<keyword evidence="6 14" id="KW-0132">Cell division</keyword>
<dbReference type="InterPro" id="IPR050061">
    <property type="entry name" value="MurCDEF_pg_biosynth"/>
</dbReference>
<keyword evidence="8 14" id="KW-0067">ATP-binding</keyword>
<keyword evidence="7 14" id="KW-0547">Nucleotide-binding</keyword>
<proteinExistence type="inferred from homology"/>
<evidence type="ECO:0000256" key="5">
    <source>
        <dbReference type="ARBA" id="ARBA00022598"/>
    </source>
</evidence>
<dbReference type="Pfam" id="PF02875">
    <property type="entry name" value="Mur_ligase_C"/>
    <property type="match status" value="1"/>
</dbReference>
<dbReference type="InterPro" id="IPR004101">
    <property type="entry name" value="Mur_ligase_C"/>
</dbReference>
<evidence type="ECO:0000256" key="4">
    <source>
        <dbReference type="ARBA" id="ARBA00022490"/>
    </source>
</evidence>
<dbReference type="Pfam" id="PF01225">
    <property type="entry name" value="Mur_ligase"/>
    <property type="match status" value="1"/>
</dbReference>
<comment type="catalytic activity">
    <reaction evidence="13 14">
        <text>UDP-N-acetyl-alpha-D-muramate + L-alanine + ATP = UDP-N-acetyl-alpha-D-muramoyl-L-alanine + ADP + phosphate + H(+)</text>
        <dbReference type="Rhea" id="RHEA:23372"/>
        <dbReference type="ChEBI" id="CHEBI:15378"/>
        <dbReference type="ChEBI" id="CHEBI:30616"/>
        <dbReference type="ChEBI" id="CHEBI:43474"/>
        <dbReference type="ChEBI" id="CHEBI:57972"/>
        <dbReference type="ChEBI" id="CHEBI:70757"/>
        <dbReference type="ChEBI" id="CHEBI:83898"/>
        <dbReference type="ChEBI" id="CHEBI:456216"/>
        <dbReference type="EC" id="6.3.2.8"/>
    </reaction>
</comment>
<evidence type="ECO:0000313" key="19">
    <source>
        <dbReference type="Proteomes" id="UP000186670"/>
    </source>
</evidence>
<dbReference type="EMBL" id="MEZZ01000027">
    <property type="protein sequence ID" value="OGD68582.1"/>
    <property type="molecule type" value="Genomic_DNA"/>
</dbReference>
<comment type="function">
    <text evidence="14">Cell wall formation.</text>
</comment>
<dbReference type="GO" id="GO:0008360">
    <property type="term" value="P:regulation of cell shape"/>
    <property type="evidence" value="ECO:0007669"/>
    <property type="project" value="UniProtKB-KW"/>
</dbReference>
<evidence type="ECO:0000259" key="16">
    <source>
        <dbReference type="Pfam" id="PF02875"/>
    </source>
</evidence>
<keyword evidence="12 14" id="KW-0961">Cell wall biogenesis/degradation</keyword>
<evidence type="ECO:0000256" key="10">
    <source>
        <dbReference type="ARBA" id="ARBA00022984"/>
    </source>
</evidence>
<dbReference type="UniPathway" id="UPA00219"/>
<evidence type="ECO:0000256" key="3">
    <source>
        <dbReference type="ARBA" id="ARBA00012211"/>
    </source>
</evidence>
<keyword evidence="10 14" id="KW-0573">Peptidoglycan synthesis</keyword>
<dbReference type="GO" id="GO:0005737">
    <property type="term" value="C:cytoplasm"/>
    <property type="evidence" value="ECO:0007669"/>
    <property type="project" value="UniProtKB-SubCell"/>
</dbReference>
<dbReference type="SUPFAM" id="SSF53244">
    <property type="entry name" value="MurD-like peptide ligases, peptide-binding domain"/>
    <property type="match status" value="1"/>
</dbReference>
<accession>A0A1F5EMG3</accession>
<dbReference type="SUPFAM" id="SSF51984">
    <property type="entry name" value="MurCD N-terminal domain"/>
    <property type="match status" value="1"/>
</dbReference>
<reference evidence="18 19" key="1">
    <citation type="journal article" date="2016" name="Nat. Commun.">
        <title>Thousands of microbial genomes shed light on interconnected biogeochemical processes in an aquifer system.</title>
        <authorList>
            <person name="Anantharaman K."/>
            <person name="Brown C.T."/>
            <person name="Hug L.A."/>
            <person name="Sharon I."/>
            <person name="Castelle C.J."/>
            <person name="Probst A.J."/>
            <person name="Thomas B.C."/>
            <person name="Singh A."/>
            <person name="Wilkins M.J."/>
            <person name="Karaoz U."/>
            <person name="Brodie E.L."/>
            <person name="Williams K.H."/>
            <person name="Hubbard S.S."/>
            <person name="Banfield J.F."/>
        </authorList>
    </citation>
    <scope>NUCLEOTIDE SEQUENCE [LARGE SCALE GENOMIC DNA]</scope>
</reference>
<keyword evidence="11 14" id="KW-0131">Cell cycle</keyword>
<dbReference type="Proteomes" id="UP000186670">
    <property type="component" value="Unassembled WGS sequence"/>
</dbReference>
<comment type="pathway">
    <text evidence="2 14">Cell wall biogenesis; peptidoglycan biosynthesis.</text>
</comment>
<dbReference type="EC" id="6.3.2.8" evidence="3 14"/>
<evidence type="ECO:0000256" key="14">
    <source>
        <dbReference type="HAMAP-Rule" id="MF_00046"/>
    </source>
</evidence>
<dbReference type="PANTHER" id="PTHR43445">
    <property type="entry name" value="UDP-N-ACETYLMURAMATE--L-ALANINE LIGASE-RELATED"/>
    <property type="match status" value="1"/>
</dbReference>
<evidence type="ECO:0000259" key="15">
    <source>
        <dbReference type="Pfam" id="PF01225"/>
    </source>
</evidence>
<dbReference type="GO" id="GO:0071555">
    <property type="term" value="P:cell wall organization"/>
    <property type="evidence" value="ECO:0007669"/>
    <property type="project" value="UniProtKB-KW"/>
</dbReference>